<dbReference type="Gene3D" id="3.40.50.1820">
    <property type="entry name" value="alpha/beta hydrolase"/>
    <property type="match status" value="1"/>
</dbReference>
<dbReference type="OrthoDB" id="412787at2759"/>
<keyword evidence="4" id="KW-0472">Membrane</keyword>
<sequence length="1127" mass="124168">MGSQVIVFAQLVPGESYVLETRVPRNRATRDAKLYINSDKEKAATGAGEVCPGCCQRVPDLRRHMKRCCPEQLPERSLEDLEARRATRKAASEEDWISEEEVRDAALKSFAAVQDPLLRRSLELRFGADRGGVRRTPAEVAEELGGKYRGKPEIVLVLRVGEERPLQPTWVFAIFLAAGMAAAFAKVAEGVFSWSDVQEAAASGSEKQLISALLDALASGHDKAASLLFDWGVSPGLGAVAADTPQPGSVHVLILGWGGSSKAQLQPAQKWWQGKGYPTLATTFCPKELQKQLDAISAFLPSDCDVLVHVFSNNGVYLLQELLQQTRESRPWRLSGIILDSAPDACVSPMLMNMVVNGCIRALCRVHGVFLGGRPEAALTAFHVVGPLIVGDRIQDQGPVPSVVDPSGSERGYLANTDRGDAMSAEVMQTVVADYAGKALEAKDLEALRKFQVSKVEIARISDFLLQEDVPVLFLYSSTDSLIKAAAVEDFMKRSTREGQMSSKKFAGSQHVCHFQKHAEQYAAEVVAFAERCQLAASARKAQGFGMTRTDPICRLNFQPIEGMVVKAALNLVRTALRSIPLVADDPKDLVVIYEDESLLAVSKPPCLRCTPVHRFVGKSLTSQILGYLQSMGEGQQTSAPMMLHRLDQTTSGIVLCAKTKAAAKACAEQWHEDDCKKEYLAIALADDECSLRRVGATTSAATMWALRPPEVGIRLVPRSGCLWPLSFPRRAPPQPSNLRRVEGRPLCGTATLALAITALARSQQRRLRATLKAVDIESLEVVDVLCEEEGDVQIRMRWPKDGDSRMFNRPRDQLLEKTLMRMSLTLQKGSNTKAKRRGWRQRKQHKEVEEKKVEPPKAPMTTSLLTNDGQPLDGSLQLEQAFALETQAAILLVGEESYRVRVNRPMARHVTCRGRPRAGLRLAAVAEGCFCDSQKLRWEWRAGGELVGREHCYTPTEADVGQALEVIARPPLAADAKTSLLLGVDDLEASAQLELPEVQPQAALPGQCDARSQAMDAQLQTWLESQDKAPNTLRVVSYNALADCYRHCWDQMFPYCQPETLRPEQRLQLVRQEVSTFRADLLGMQEVDATWYKEPKCLGAESCVFRDAKQDGLLHSECSDLFRGAN</sequence>
<dbReference type="SUPFAM" id="SSF55120">
    <property type="entry name" value="Pseudouridine synthase"/>
    <property type="match status" value="1"/>
</dbReference>
<comment type="similarity">
    <text evidence="1">Belongs to the TMEM53 family.</text>
</comment>
<dbReference type="GO" id="GO:0009982">
    <property type="term" value="F:pseudouridine synthase activity"/>
    <property type="evidence" value="ECO:0007669"/>
    <property type="project" value="InterPro"/>
</dbReference>
<protein>
    <submittedName>
        <fullName evidence="9">2',5'-phosphodiesterase 12</fullName>
    </submittedName>
</protein>
<keyword evidence="2" id="KW-0812">Transmembrane</keyword>
<evidence type="ECO:0000256" key="7">
    <source>
        <dbReference type="SAM" id="MobiDB-lite"/>
    </source>
</evidence>
<feature type="compositionally biased region" description="Basic residues" evidence="7">
    <location>
        <begin position="834"/>
        <end position="846"/>
    </location>
</feature>
<reference evidence="9 10" key="1">
    <citation type="submission" date="2016-02" db="EMBL/GenBank/DDBJ databases">
        <title>Genome analysis of coral dinoflagellate symbionts highlights evolutionary adaptations to a symbiotic lifestyle.</title>
        <authorList>
            <person name="Aranda M."/>
            <person name="Li Y."/>
            <person name="Liew Y.J."/>
            <person name="Baumgarten S."/>
            <person name="Simakov O."/>
            <person name="Wilson M."/>
            <person name="Piel J."/>
            <person name="Ashoor H."/>
            <person name="Bougouffa S."/>
            <person name="Bajic V.B."/>
            <person name="Ryu T."/>
            <person name="Ravasi T."/>
            <person name="Bayer T."/>
            <person name="Micklem G."/>
            <person name="Kim H."/>
            <person name="Bhak J."/>
            <person name="Lajeunesse T.C."/>
            <person name="Voolstra C.R."/>
        </authorList>
    </citation>
    <scope>NUCLEOTIDE SEQUENCE [LARGE SCALE GENOMIC DNA]</scope>
    <source>
        <strain evidence="9 10">CCMP2467</strain>
    </source>
</reference>
<evidence type="ECO:0000256" key="1">
    <source>
        <dbReference type="ARBA" id="ARBA00007387"/>
    </source>
</evidence>
<dbReference type="GO" id="GO:0005640">
    <property type="term" value="C:nuclear outer membrane"/>
    <property type="evidence" value="ECO:0007669"/>
    <property type="project" value="UniProtKB-SubCell"/>
</dbReference>
<keyword evidence="5" id="KW-0539">Nucleus</keyword>
<accession>A0A1Q9ESE7</accession>
<evidence type="ECO:0000313" key="10">
    <source>
        <dbReference type="Proteomes" id="UP000186817"/>
    </source>
</evidence>
<dbReference type="InterPro" id="IPR029058">
    <property type="entry name" value="AB_hydrolase_fold"/>
</dbReference>
<dbReference type="SUPFAM" id="SSF53474">
    <property type="entry name" value="alpha/beta-Hydrolases"/>
    <property type="match status" value="1"/>
</dbReference>
<evidence type="ECO:0000256" key="5">
    <source>
        <dbReference type="ARBA" id="ARBA00023242"/>
    </source>
</evidence>
<dbReference type="EMBL" id="LSRX01000080">
    <property type="protein sequence ID" value="OLQ10355.1"/>
    <property type="molecule type" value="Genomic_DNA"/>
</dbReference>
<dbReference type="PANTHER" id="PTHR12265">
    <property type="entry name" value="TRANSMEMBRANE PROTEIN 53"/>
    <property type="match status" value="1"/>
</dbReference>
<proteinExistence type="inferred from homology"/>
<dbReference type="Gene3D" id="3.60.10.10">
    <property type="entry name" value="Endonuclease/exonuclease/phosphatase"/>
    <property type="match status" value="1"/>
</dbReference>
<dbReference type="InterPro" id="IPR006145">
    <property type="entry name" value="PsdUridine_synth_RsuA/RluA"/>
</dbReference>
<keyword evidence="10" id="KW-1185">Reference proteome</keyword>
<dbReference type="Gene3D" id="3.30.2350.10">
    <property type="entry name" value="Pseudouridine synthase"/>
    <property type="match status" value="1"/>
</dbReference>
<organism evidence="9 10">
    <name type="scientific">Symbiodinium microadriaticum</name>
    <name type="common">Dinoflagellate</name>
    <name type="synonym">Zooxanthella microadriatica</name>
    <dbReference type="NCBI Taxonomy" id="2951"/>
    <lineage>
        <taxon>Eukaryota</taxon>
        <taxon>Sar</taxon>
        <taxon>Alveolata</taxon>
        <taxon>Dinophyceae</taxon>
        <taxon>Suessiales</taxon>
        <taxon>Symbiodiniaceae</taxon>
        <taxon>Symbiodinium</taxon>
    </lineage>
</organism>
<evidence type="ECO:0000256" key="6">
    <source>
        <dbReference type="ARBA" id="ARBA00034303"/>
    </source>
</evidence>
<keyword evidence="3" id="KW-1133">Transmembrane helix</keyword>
<dbReference type="Proteomes" id="UP000186817">
    <property type="component" value="Unassembled WGS sequence"/>
</dbReference>
<feature type="compositionally biased region" description="Basic and acidic residues" evidence="7">
    <location>
        <begin position="847"/>
        <end position="856"/>
    </location>
</feature>
<comment type="caution">
    <text evidence="9">The sequence shown here is derived from an EMBL/GenBank/DDBJ whole genome shotgun (WGS) entry which is preliminary data.</text>
</comment>
<dbReference type="GO" id="GO:0003723">
    <property type="term" value="F:RNA binding"/>
    <property type="evidence" value="ECO:0007669"/>
    <property type="project" value="InterPro"/>
</dbReference>
<dbReference type="InterPro" id="IPR020103">
    <property type="entry name" value="PsdUridine_synth_cat_dom_sf"/>
</dbReference>
<dbReference type="InterPro" id="IPR008547">
    <property type="entry name" value="DUF829_TMEM53"/>
</dbReference>
<dbReference type="InterPro" id="IPR036691">
    <property type="entry name" value="Endo/exonu/phosph_ase_sf"/>
</dbReference>
<dbReference type="Pfam" id="PF00849">
    <property type="entry name" value="PseudoU_synth_2"/>
    <property type="match status" value="1"/>
</dbReference>
<evidence type="ECO:0000313" key="9">
    <source>
        <dbReference type="EMBL" id="OLQ10355.1"/>
    </source>
</evidence>
<dbReference type="PROSITE" id="PS01129">
    <property type="entry name" value="PSI_RLU"/>
    <property type="match status" value="1"/>
</dbReference>
<dbReference type="Pfam" id="PF05705">
    <property type="entry name" value="DUF829"/>
    <property type="match status" value="2"/>
</dbReference>
<feature type="region of interest" description="Disordered" evidence="7">
    <location>
        <begin position="830"/>
        <end position="860"/>
    </location>
</feature>
<dbReference type="InterPro" id="IPR006224">
    <property type="entry name" value="PsdUridine_synth_RluA-like_CS"/>
</dbReference>
<dbReference type="PANTHER" id="PTHR12265:SF30">
    <property type="entry name" value="TRANSMEMBRANE PROTEIN 53"/>
    <property type="match status" value="1"/>
</dbReference>
<evidence type="ECO:0000256" key="4">
    <source>
        <dbReference type="ARBA" id="ARBA00023136"/>
    </source>
</evidence>
<feature type="domain" description="Pseudouridine synthase RsuA/RluA-like" evidence="8">
    <location>
        <begin position="600"/>
        <end position="684"/>
    </location>
</feature>
<name>A0A1Q9ESE7_SYMMI</name>
<gene>
    <name evidence="9" type="primary">Pde12</name>
    <name evidence="9" type="ORF">AK812_SmicGene5935</name>
</gene>
<evidence type="ECO:0000256" key="2">
    <source>
        <dbReference type="ARBA" id="ARBA00022692"/>
    </source>
</evidence>
<evidence type="ECO:0000256" key="3">
    <source>
        <dbReference type="ARBA" id="ARBA00022989"/>
    </source>
</evidence>
<comment type="subcellular location">
    <subcellularLocation>
        <location evidence="6">Nucleus outer membrane</location>
        <topology evidence="6">Single-pass membrane protein</topology>
    </subcellularLocation>
</comment>
<dbReference type="GO" id="GO:0001522">
    <property type="term" value="P:pseudouridine synthesis"/>
    <property type="evidence" value="ECO:0007669"/>
    <property type="project" value="InterPro"/>
</dbReference>
<dbReference type="AlphaFoldDB" id="A0A1Q9ESE7"/>
<evidence type="ECO:0000259" key="8">
    <source>
        <dbReference type="Pfam" id="PF00849"/>
    </source>
</evidence>